<evidence type="ECO:0000313" key="1">
    <source>
        <dbReference type="EMBL" id="MCI81421.1"/>
    </source>
</evidence>
<keyword evidence="2" id="KW-1185">Reference proteome</keyword>
<sequence length="27" mass="2983">YTTPFRFNRGTIGTTPDAVTLLINADQ</sequence>
<dbReference type="AlphaFoldDB" id="A0A392V2Z1"/>
<protein>
    <submittedName>
        <fullName evidence="1">Uncharacterized protein</fullName>
    </submittedName>
</protein>
<name>A0A392V2Z1_9FABA</name>
<organism evidence="1 2">
    <name type="scientific">Trifolium medium</name>
    <dbReference type="NCBI Taxonomy" id="97028"/>
    <lineage>
        <taxon>Eukaryota</taxon>
        <taxon>Viridiplantae</taxon>
        <taxon>Streptophyta</taxon>
        <taxon>Embryophyta</taxon>
        <taxon>Tracheophyta</taxon>
        <taxon>Spermatophyta</taxon>
        <taxon>Magnoliopsida</taxon>
        <taxon>eudicotyledons</taxon>
        <taxon>Gunneridae</taxon>
        <taxon>Pentapetalae</taxon>
        <taxon>rosids</taxon>
        <taxon>fabids</taxon>
        <taxon>Fabales</taxon>
        <taxon>Fabaceae</taxon>
        <taxon>Papilionoideae</taxon>
        <taxon>50 kb inversion clade</taxon>
        <taxon>NPAAA clade</taxon>
        <taxon>Hologalegina</taxon>
        <taxon>IRL clade</taxon>
        <taxon>Trifolieae</taxon>
        <taxon>Trifolium</taxon>
    </lineage>
</organism>
<feature type="non-terminal residue" evidence="1">
    <location>
        <position position="1"/>
    </location>
</feature>
<accession>A0A392V2Z1</accession>
<comment type="caution">
    <text evidence="1">The sequence shown here is derived from an EMBL/GenBank/DDBJ whole genome shotgun (WGS) entry which is preliminary data.</text>
</comment>
<evidence type="ECO:0000313" key="2">
    <source>
        <dbReference type="Proteomes" id="UP000265520"/>
    </source>
</evidence>
<proteinExistence type="predicted"/>
<dbReference type="Proteomes" id="UP000265520">
    <property type="component" value="Unassembled WGS sequence"/>
</dbReference>
<dbReference type="EMBL" id="LXQA011018686">
    <property type="protein sequence ID" value="MCI81421.1"/>
    <property type="molecule type" value="Genomic_DNA"/>
</dbReference>
<reference evidence="1 2" key="1">
    <citation type="journal article" date="2018" name="Front. Plant Sci.">
        <title>Red Clover (Trifolium pratense) and Zigzag Clover (T. medium) - A Picture of Genomic Similarities and Differences.</title>
        <authorList>
            <person name="Dluhosova J."/>
            <person name="Istvanek J."/>
            <person name="Nedelnik J."/>
            <person name="Repkova J."/>
        </authorList>
    </citation>
    <scope>NUCLEOTIDE SEQUENCE [LARGE SCALE GENOMIC DNA]</scope>
    <source>
        <strain evidence="2">cv. 10/8</strain>
        <tissue evidence="1">Leaf</tissue>
    </source>
</reference>